<evidence type="ECO:0000313" key="2">
    <source>
        <dbReference type="Proteomes" id="UP000198827"/>
    </source>
</evidence>
<gene>
    <name evidence="1" type="ORF">SAMN04489798_4538</name>
</gene>
<name>A0A1H0PG36_9PSED</name>
<organism evidence="1 2">
    <name type="scientific">Pseudomonas arsenicoxydans</name>
    <dbReference type="NCBI Taxonomy" id="702115"/>
    <lineage>
        <taxon>Bacteria</taxon>
        <taxon>Pseudomonadati</taxon>
        <taxon>Pseudomonadota</taxon>
        <taxon>Gammaproteobacteria</taxon>
        <taxon>Pseudomonadales</taxon>
        <taxon>Pseudomonadaceae</taxon>
        <taxon>Pseudomonas</taxon>
    </lineage>
</organism>
<evidence type="ECO:0008006" key="3">
    <source>
        <dbReference type="Google" id="ProtNLM"/>
    </source>
</evidence>
<dbReference type="EMBL" id="LT629705">
    <property type="protein sequence ID" value="SDP04001.1"/>
    <property type="molecule type" value="Genomic_DNA"/>
</dbReference>
<sequence length="422" mass="47241">MNSQPNLDGTVVPHVKVGTPKFVEADQEIPYHVSDKVVVEGGMVASKRMNTLENLEQHAPDLAFELPDGKPVVRLGLILTLYFKRGYTNDTKKNVLACFRRFYEEYQSQLKCLVYGRHQKLTSANFEKAQQAISKSGGNEEFSLFLGSAADETEADEYSLSAMNSFEIHGDKLRSYIKLVMPWSILKETDGLSRFQAWAVYLCDQVNAEHGYGGLSSILPYDYHGYIPTEYQLAQQYFGLEVDSMPHASSIELLDTVKGVNWLTVLGESFVELLGGESSLRQAFSGRGDVEIVPYSTGLIIRAGEYPELGKIENGLPSSYVAVNKIVKQIRIPNPDQLHPYSPYGDGFEEESTARWYARFDQDNGKTKTPARLEAGQPCSVAGYWFSPAQSASRRYFSQGEILPSFSGSNWGDTLWYWSGEE</sequence>
<protein>
    <recommendedName>
        <fullName evidence="3">DUF3396 domain-containing protein</fullName>
    </recommendedName>
</protein>
<dbReference type="RefSeq" id="WP_231997054.1">
    <property type="nucleotide sequence ID" value="NZ_LT629705.1"/>
</dbReference>
<dbReference type="Proteomes" id="UP000198827">
    <property type="component" value="Chromosome I"/>
</dbReference>
<accession>A0A1H0PG36</accession>
<reference evidence="1 2" key="1">
    <citation type="submission" date="2016-10" db="EMBL/GenBank/DDBJ databases">
        <authorList>
            <person name="de Groot N.N."/>
        </authorList>
    </citation>
    <scope>NUCLEOTIDE SEQUENCE [LARGE SCALE GENOMIC DNA]</scope>
    <source>
        <strain evidence="1 2">CECT 7543</strain>
    </source>
</reference>
<evidence type="ECO:0000313" key="1">
    <source>
        <dbReference type="EMBL" id="SDP04001.1"/>
    </source>
</evidence>
<dbReference type="Pfam" id="PF11876">
    <property type="entry name" value="TsiV"/>
    <property type="match status" value="1"/>
</dbReference>
<dbReference type="AlphaFoldDB" id="A0A1H0PG36"/>
<proteinExistence type="predicted"/>
<dbReference type="InterPro" id="IPR021815">
    <property type="entry name" value="TsiV"/>
</dbReference>